<dbReference type="GO" id="GO:0004376">
    <property type="term" value="F:GPI mannosyltransferase activity"/>
    <property type="evidence" value="ECO:0007669"/>
    <property type="project" value="InterPro"/>
</dbReference>
<comment type="pathway">
    <text evidence="2">Glycolipid biosynthesis; glycosylphosphatidylinositol-anchor biosynthesis.</text>
</comment>
<dbReference type="AlphaFoldDB" id="A0A7X5QYI3"/>
<comment type="caution">
    <text evidence="11">The sequence shown here is derived from an EMBL/GenBank/DDBJ whole genome shotgun (WGS) entry which is preliminary data.</text>
</comment>
<evidence type="ECO:0008006" key="13">
    <source>
        <dbReference type="Google" id="ProtNLM"/>
    </source>
</evidence>
<dbReference type="UniPathway" id="UPA00196"/>
<feature type="transmembrane region" description="Helical" evidence="10">
    <location>
        <begin position="312"/>
        <end position="336"/>
    </location>
</feature>
<evidence type="ECO:0000256" key="10">
    <source>
        <dbReference type="SAM" id="Phobius"/>
    </source>
</evidence>
<dbReference type="GO" id="GO:0016020">
    <property type="term" value="C:membrane"/>
    <property type="evidence" value="ECO:0007669"/>
    <property type="project" value="GOC"/>
</dbReference>
<evidence type="ECO:0000256" key="6">
    <source>
        <dbReference type="ARBA" id="ARBA00022692"/>
    </source>
</evidence>
<protein>
    <recommendedName>
        <fullName evidence="13">Glycosyltransferase RgtA/B/C/D-like domain-containing protein</fullName>
    </recommendedName>
</protein>
<feature type="transmembrane region" description="Helical" evidence="10">
    <location>
        <begin position="258"/>
        <end position="283"/>
    </location>
</feature>
<dbReference type="GO" id="GO:0000009">
    <property type="term" value="F:alpha-1,6-mannosyltransferase activity"/>
    <property type="evidence" value="ECO:0007669"/>
    <property type="project" value="InterPro"/>
</dbReference>
<dbReference type="Proteomes" id="UP000541033">
    <property type="component" value="Unassembled WGS sequence"/>
</dbReference>
<organism evidence="11 12">
    <name type="scientific">Lysinibacter cavernae</name>
    <dbReference type="NCBI Taxonomy" id="1640652"/>
    <lineage>
        <taxon>Bacteria</taxon>
        <taxon>Bacillati</taxon>
        <taxon>Actinomycetota</taxon>
        <taxon>Actinomycetes</taxon>
        <taxon>Micrococcales</taxon>
        <taxon>Microbacteriaceae</taxon>
        <taxon>Lysinibacter</taxon>
    </lineage>
</organism>
<proteinExistence type="predicted"/>
<feature type="transmembrane region" description="Helical" evidence="10">
    <location>
        <begin position="207"/>
        <end position="237"/>
    </location>
</feature>
<dbReference type="InterPro" id="IPR007315">
    <property type="entry name" value="PIG-V/Gpi18"/>
</dbReference>
<feature type="transmembrane region" description="Helical" evidence="10">
    <location>
        <begin position="388"/>
        <end position="411"/>
    </location>
</feature>
<comment type="subcellular location">
    <subcellularLocation>
        <location evidence="1">Endoplasmic reticulum membrane</location>
        <topology evidence="1">Multi-pass membrane protein</topology>
    </subcellularLocation>
</comment>
<keyword evidence="4" id="KW-0328">Glycosyltransferase</keyword>
<keyword evidence="7" id="KW-0256">Endoplasmic reticulum</keyword>
<keyword evidence="8 10" id="KW-1133">Transmembrane helix</keyword>
<evidence type="ECO:0000313" key="11">
    <source>
        <dbReference type="EMBL" id="NIH52335.1"/>
    </source>
</evidence>
<evidence type="ECO:0000256" key="7">
    <source>
        <dbReference type="ARBA" id="ARBA00022824"/>
    </source>
</evidence>
<dbReference type="PANTHER" id="PTHR12468:SF2">
    <property type="entry name" value="GPI MANNOSYLTRANSFERASE 2"/>
    <property type="match status" value="1"/>
</dbReference>
<sequence length="419" mass="47180">MSSLDSARNGTAASVTPRPDQVGLAGRIVTAANGVRWWVRVLIVFVVSRIISTGMLLAFAAQQVAAPGWVTQQPNLIEYSNLWDGQWYWRIALYGYPSMLPVNDYGQVTESAWAFMPVYPMLVRGLSAVTAVPWPVMAPLVSVVFGLATCLLLYKLFRRYLSDSQTLFAILLYCISPVSPMLQVSYAESMGAFFITLALWLLVQRRYGWMFAVVPIMALTRPLGLAFALMLGLLWLLRFARRNVEPFPVRERITTIILGFYTVGWGFLWPAVAWIGTGSFTAYTDTELAWRRPYIGDQHLVPFTAWFQGANWWIGAPWGAIILVAVIALCVASFWLPQMRRLGIELRLWVASYGIYLLAVFFPQSSTFRMLMPMFPALGAIAQPKSPVYRMIVVVLCLIGQWVWLSIGWAIDPPDWTPP</sequence>
<feature type="transmembrane region" description="Helical" evidence="10">
    <location>
        <begin position="37"/>
        <end position="61"/>
    </location>
</feature>
<keyword evidence="6 10" id="KW-0812">Transmembrane</keyword>
<keyword evidence="12" id="KW-1185">Reference proteome</keyword>
<gene>
    <name evidence="11" type="ORF">FHX76_000203</name>
</gene>
<evidence type="ECO:0000313" key="12">
    <source>
        <dbReference type="Proteomes" id="UP000541033"/>
    </source>
</evidence>
<evidence type="ECO:0000256" key="3">
    <source>
        <dbReference type="ARBA" id="ARBA00022502"/>
    </source>
</evidence>
<reference evidence="11 12" key="1">
    <citation type="submission" date="2020-02" db="EMBL/GenBank/DDBJ databases">
        <title>Sequencing the genomes of 1000 actinobacteria strains.</title>
        <authorList>
            <person name="Klenk H.-P."/>
        </authorList>
    </citation>
    <scope>NUCLEOTIDE SEQUENCE [LARGE SCALE GENOMIC DNA]</scope>
    <source>
        <strain evidence="11 12">DSM 27960</strain>
    </source>
</reference>
<feature type="transmembrane region" description="Helical" evidence="10">
    <location>
        <begin position="131"/>
        <end position="154"/>
    </location>
</feature>
<dbReference type="GO" id="GO:0031501">
    <property type="term" value="C:mannosyltransferase complex"/>
    <property type="evidence" value="ECO:0007669"/>
    <property type="project" value="TreeGrafter"/>
</dbReference>
<evidence type="ECO:0000256" key="4">
    <source>
        <dbReference type="ARBA" id="ARBA00022676"/>
    </source>
</evidence>
<name>A0A7X5QYI3_9MICO</name>
<evidence type="ECO:0000256" key="1">
    <source>
        <dbReference type="ARBA" id="ARBA00004477"/>
    </source>
</evidence>
<keyword evidence="5" id="KW-0808">Transferase</keyword>
<accession>A0A7X5QYI3</accession>
<dbReference type="RefSeq" id="WP_341777821.1">
    <property type="nucleotide sequence ID" value="NZ_JAAMOX010000001.1"/>
</dbReference>
<evidence type="ECO:0000256" key="8">
    <source>
        <dbReference type="ARBA" id="ARBA00022989"/>
    </source>
</evidence>
<evidence type="ECO:0000256" key="9">
    <source>
        <dbReference type="ARBA" id="ARBA00023136"/>
    </source>
</evidence>
<dbReference type="GO" id="GO:0006506">
    <property type="term" value="P:GPI anchor biosynthetic process"/>
    <property type="evidence" value="ECO:0007669"/>
    <property type="project" value="UniProtKB-UniPathway"/>
</dbReference>
<keyword evidence="9 10" id="KW-0472">Membrane</keyword>
<dbReference type="EMBL" id="JAAMOX010000001">
    <property type="protein sequence ID" value="NIH52335.1"/>
    <property type="molecule type" value="Genomic_DNA"/>
</dbReference>
<evidence type="ECO:0000256" key="5">
    <source>
        <dbReference type="ARBA" id="ARBA00022679"/>
    </source>
</evidence>
<dbReference type="PANTHER" id="PTHR12468">
    <property type="entry name" value="GPI MANNOSYLTRANSFERASE 2"/>
    <property type="match status" value="1"/>
</dbReference>
<feature type="transmembrane region" description="Helical" evidence="10">
    <location>
        <begin position="348"/>
        <end position="368"/>
    </location>
</feature>
<evidence type="ECO:0000256" key="2">
    <source>
        <dbReference type="ARBA" id="ARBA00004687"/>
    </source>
</evidence>
<keyword evidence="3" id="KW-0337">GPI-anchor biosynthesis</keyword>